<comment type="caution">
    <text evidence="2">The sequence shown here is derived from an EMBL/GenBank/DDBJ whole genome shotgun (WGS) entry which is preliminary data.</text>
</comment>
<dbReference type="AlphaFoldDB" id="A0A811UWT8"/>
<accession>A0A811UWT8</accession>
<evidence type="ECO:0000313" key="2">
    <source>
        <dbReference type="EMBL" id="CAD7002157.1"/>
    </source>
</evidence>
<feature type="compositionally biased region" description="Low complexity" evidence="1">
    <location>
        <begin position="15"/>
        <end position="28"/>
    </location>
</feature>
<keyword evidence="3" id="KW-1185">Reference proteome</keyword>
<feature type="non-terminal residue" evidence="2">
    <location>
        <position position="1"/>
    </location>
</feature>
<sequence length="64" mass="7401">FVSGAVGRIPQVLPNMNQQTHQTTLNQQPTKRRNQKLNNIEPNEEIKLNQQPELDQQTHQTTLN</sequence>
<reference evidence="2" key="1">
    <citation type="submission" date="2020-11" db="EMBL/GenBank/DDBJ databases">
        <authorList>
            <person name="Whitehead M."/>
        </authorList>
    </citation>
    <scope>NUCLEOTIDE SEQUENCE</scope>
    <source>
        <strain evidence="2">EGII</strain>
    </source>
</reference>
<gene>
    <name evidence="2" type="ORF">CCAP1982_LOCUS10645</name>
</gene>
<protein>
    <submittedName>
        <fullName evidence="2">(Mediterranean fruit fly) hypothetical protein</fullName>
    </submittedName>
</protein>
<dbReference type="Proteomes" id="UP000606786">
    <property type="component" value="Unassembled WGS sequence"/>
</dbReference>
<dbReference type="EMBL" id="CAJHJT010000023">
    <property type="protein sequence ID" value="CAD7002157.1"/>
    <property type="molecule type" value="Genomic_DNA"/>
</dbReference>
<proteinExistence type="predicted"/>
<feature type="region of interest" description="Disordered" evidence="1">
    <location>
        <begin position="1"/>
        <end position="64"/>
    </location>
</feature>
<feature type="compositionally biased region" description="Polar residues" evidence="1">
    <location>
        <begin position="48"/>
        <end position="64"/>
    </location>
</feature>
<evidence type="ECO:0000313" key="3">
    <source>
        <dbReference type="Proteomes" id="UP000606786"/>
    </source>
</evidence>
<organism evidence="2 3">
    <name type="scientific">Ceratitis capitata</name>
    <name type="common">Mediterranean fruit fly</name>
    <name type="synonym">Tephritis capitata</name>
    <dbReference type="NCBI Taxonomy" id="7213"/>
    <lineage>
        <taxon>Eukaryota</taxon>
        <taxon>Metazoa</taxon>
        <taxon>Ecdysozoa</taxon>
        <taxon>Arthropoda</taxon>
        <taxon>Hexapoda</taxon>
        <taxon>Insecta</taxon>
        <taxon>Pterygota</taxon>
        <taxon>Neoptera</taxon>
        <taxon>Endopterygota</taxon>
        <taxon>Diptera</taxon>
        <taxon>Brachycera</taxon>
        <taxon>Muscomorpha</taxon>
        <taxon>Tephritoidea</taxon>
        <taxon>Tephritidae</taxon>
        <taxon>Ceratitis</taxon>
        <taxon>Ceratitis</taxon>
    </lineage>
</organism>
<evidence type="ECO:0000256" key="1">
    <source>
        <dbReference type="SAM" id="MobiDB-lite"/>
    </source>
</evidence>
<name>A0A811UWT8_CERCA</name>